<dbReference type="AlphaFoldDB" id="A0A0L0FPI3"/>
<gene>
    <name evidence="2" type="ORF">SARC_08848</name>
</gene>
<proteinExistence type="predicted"/>
<dbReference type="GO" id="GO:0031464">
    <property type="term" value="C:Cul4A-RING E3 ubiquitin ligase complex"/>
    <property type="evidence" value="ECO:0007669"/>
    <property type="project" value="TreeGrafter"/>
</dbReference>
<dbReference type="PANTHER" id="PTHR14255">
    <property type="entry name" value="CEREBLON"/>
    <property type="match status" value="1"/>
</dbReference>
<dbReference type="EMBL" id="KQ242435">
    <property type="protein sequence ID" value="KNC78725.1"/>
    <property type="molecule type" value="Genomic_DNA"/>
</dbReference>
<protein>
    <submittedName>
        <fullName evidence="2">Uncharacterized protein</fullName>
    </submittedName>
</protein>
<dbReference type="PANTHER" id="PTHR14255:SF3">
    <property type="entry name" value="SULFITE EXPORTER TAUE_SAFE FAMILY PROTEIN 5-RELATED"/>
    <property type="match status" value="1"/>
</dbReference>
<accession>A0A0L0FPI3</accession>
<keyword evidence="1" id="KW-0812">Transmembrane</keyword>
<keyword evidence="1" id="KW-0472">Membrane</keyword>
<dbReference type="GO" id="GO:0016567">
    <property type="term" value="P:protein ubiquitination"/>
    <property type="evidence" value="ECO:0007669"/>
    <property type="project" value="TreeGrafter"/>
</dbReference>
<feature type="transmembrane region" description="Helical" evidence="1">
    <location>
        <begin position="30"/>
        <end position="50"/>
    </location>
</feature>
<reference evidence="2 3" key="1">
    <citation type="submission" date="2011-02" db="EMBL/GenBank/DDBJ databases">
        <title>The Genome Sequence of Sphaeroforma arctica JP610.</title>
        <authorList>
            <consortium name="The Broad Institute Genome Sequencing Platform"/>
            <person name="Russ C."/>
            <person name="Cuomo C."/>
            <person name="Young S.K."/>
            <person name="Zeng Q."/>
            <person name="Gargeya S."/>
            <person name="Alvarado L."/>
            <person name="Berlin A."/>
            <person name="Chapman S.B."/>
            <person name="Chen Z."/>
            <person name="Freedman E."/>
            <person name="Gellesch M."/>
            <person name="Goldberg J."/>
            <person name="Griggs A."/>
            <person name="Gujja S."/>
            <person name="Heilman E."/>
            <person name="Heiman D."/>
            <person name="Howarth C."/>
            <person name="Mehta T."/>
            <person name="Neiman D."/>
            <person name="Pearson M."/>
            <person name="Roberts A."/>
            <person name="Saif S."/>
            <person name="Shea T."/>
            <person name="Shenoy N."/>
            <person name="Sisk P."/>
            <person name="Stolte C."/>
            <person name="Sykes S."/>
            <person name="White J."/>
            <person name="Yandava C."/>
            <person name="Burger G."/>
            <person name="Gray M.W."/>
            <person name="Holland P.W.H."/>
            <person name="King N."/>
            <person name="Lang F.B.F."/>
            <person name="Roger A.J."/>
            <person name="Ruiz-Trillo I."/>
            <person name="Haas B."/>
            <person name="Nusbaum C."/>
            <person name="Birren B."/>
        </authorList>
    </citation>
    <scope>NUCLEOTIDE SEQUENCE [LARGE SCALE GENOMIC DNA]</scope>
    <source>
        <strain evidence="2 3">JP610</strain>
    </source>
</reference>
<evidence type="ECO:0000256" key="1">
    <source>
        <dbReference type="SAM" id="Phobius"/>
    </source>
</evidence>
<keyword evidence="3" id="KW-1185">Reference proteome</keyword>
<evidence type="ECO:0000313" key="3">
    <source>
        <dbReference type="Proteomes" id="UP000054560"/>
    </source>
</evidence>
<dbReference type="Proteomes" id="UP000054560">
    <property type="component" value="Unassembled WGS sequence"/>
</dbReference>
<sequence>MVPSYDPKTAIATKAEYDEYVKTIEQHMSIPLRKVAVLTSVWIVLFVCSISKKFLGCNWSFVALSVVPFFYALAITMWRSSIAVHEYNLKIKCQHVFHPTDFIWTPSTVVTYPGVAFMAGVTAGAVGIGGAMVLGPILLLMSKETDPVGVMWIGLRCCVGRAMVLGPILLLMSKENDPVEVSQFV</sequence>
<name>A0A0L0FPI3_9EUKA</name>
<organism evidence="2 3">
    <name type="scientific">Sphaeroforma arctica JP610</name>
    <dbReference type="NCBI Taxonomy" id="667725"/>
    <lineage>
        <taxon>Eukaryota</taxon>
        <taxon>Ichthyosporea</taxon>
        <taxon>Ichthyophonida</taxon>
        <taxon>Sphaeroforma</taxon>
    </lineage>
</organism>
<evidence type="ECO:0000313" key="2">
    <source>
        <dbReference type="EMBL" id="KNC78725.1"/>
    </source>
</evidence>
<dbReference type="STRING" id="667725.A0A0L0FPI3"/>
<feature type="transmembrane region" description="Helical" evidence="1">
    <location>
        <begin position="153"/>
        <end position="172"/>
    </location>
</feature>
<dbReference type="RefSeq" id="XP_014152627.1">
    <property type="nucleotide sequence ID" value="XM_014297152.1"/>
</dbReference>
<keyword evidence="1" id="KW-1133">Transmembrane helix</keyword>
<dbReference type="GeneID" id="25909352"/>
<feature type="transmembrane region" description="Helical" evidence="1">
    <location>
        <begin position="57"/>
        <end position="78"/>
    </location>
</feature>
<feature type="transmembrane region" description="Helical" evidence="1">
    <location>
        <begin position="115"/>
        <end position="141"/>
    </location>
</feature>